<accession>K1TL58</accession>
<evidence type="ECO:0000313" key="2">
    <source>
        <dbReference type="EMBL" id="EKC73847.1"/>
    </source>
</evidence>
<dbReference type="EMBL" id="AJWY01003928">
    <property type="protein sequence ID" value="EKC73847.1"/>
    <property type="molecule type" value="Genomic_DNA"/>
</dbReference>
<gene>
    <name evidence="2" type="ORF">LEA_06024</name>
</gene>
<evidence type="ECO:0000256" key="1">
    <source>
        <dbReference type="SAM" id="MobiDB-lite"/>
    </source>
</evidence>
<proteinExistence type="predicted"/>
<organism evidence="2">
    <name type="scientific">human gut metagenome</name>
    <dbReference type="NCBI Taxonomy" id="408170"/>
    <lineage>
        <taxon>unclassified sequences</taxon>
        <taxon>metagenomes</taxon>
        <taxon>organismal metagenomes</taxon>
    </lineage>
</organism>
<feature type="non-terminal residue" evidence="2">
    <location>
        <position position="34"/>
    </location>
</feature>
<name>K1TL58_9ZZZZ</name>
<protein>
    <submittedName>
        <fullName evidence="2">Uncharacterized protein</fullName>
    </submittedName>
</protein>
<sequence>MAISGVGQSYYQNNVATTKSTKSVNSTGETGNTK</sequence>
<dbReference type="AlphaFoldDB" id="K1TL58"/>
<feature type="region of interest" description="Disordered" evidence="1">
    <location>
        <begin position="1"/>
        <end position="34"/>
    </location>
</feature>
<comment type="caution">
    <text evidence="2">The sequence shown here is derived from an EMBL/GenBank/DDBJ whole genome shotgun (WGS) entry which is preliminary data.</text>
</comment>
<reference evidence="2" key="1">
    <citation type="journal article" date="2013" name="Environ. Microbiol.">
        <title>Microbiota from the distal guts of lean and obese adolescents exhibit partial functional redundancy besides clear differences in community structure.</title>
        <authorList>
            <person name="Ferrer M."/>
            <person name="Ruiz A."/>
            <person name="Lanza F."/>
            <person name="Haange S.B."/>
            <person name="Oberbach A."/>
            <person name="Till H."/>
            <person name="Bargiela R."/>
            <person name="Campoy C."/>
            <person name="Segura M.T."/>
            <person name="Richter M."/>
            <person name="von Bergen M."/>
            <person name="Seifert J."/>
            <person name="Suarez A."/>
        </authorList>
    </citation>
    <scope>NUCLEOTIDE SEQUENCE</scope>
</reference>